<evidence type="ECO:0000313" key="4">
    <source>
        <dbReference type="Proteomes" id="UP000319976"/>
    </source>
</evidence>
<dbReference type="OrthoDB" id="241541at2"/>
<dbReference type="PROSITE" id="PS00409">
    <property type="entry name" value="PROKAR_NTER_METHYL"/>
    <property type="match status" value="1"/>
</dbReference>
<dbReference type="InterPro" id="IPR012902">
    <property type="entry name" value="N_methyl_site"/>
</dbReference>
<dbReference type="Gene3D" id="3.30.700.10">
    <property type="entry name" value="Glycoprotein, Type 4 Pilin"/>
    <property type="match status" value="1"/>
</dbReference>
<evidence type="ECO:0000256" key="1">
    <source>
        <dbReference type="SAM" id="Phobius"/>
    </source>
</evidence>
<protein>
    <submittedName>
        <fullName evidence="3">Putative major pilin subunit</fullName>
    </submittedName>
</protein>
<feature type="domain" description="DUF1559" evidence="2">
    <location>
        <begin position="36"/>
        <end position="300"/>
    </location>
</feature>
<name>A0A517T819_9PLAN</name>
<evidence type="ECO:0000259" key="2">
    <source>
        <dbReference type="Pfam" id="PF07596"/>
    </source>
</evidence>
<dbReference type="EMBL" id="CP036316">
    <property type="protein sequence ID" value="QDT64500.1"/>
    <property type="molecule type" value="Genomic_DNA"/>
</dbReference>
<keyword evidence="4" id="KW-1185">Reference proteome</keyword>
<evidence type="ECO:0000313" key="3">
    <source>
        <dbReference type="EMBL" id="QDT64500.1"/>
    </source>
</evidence>
<reference evidence="3 4" key="1">
    <citation type="submission" date="2019-02" db="EMBL/GenBank/DDBJ databases">
        <title>Deep-cultivation of Planctomycetes and their phenomic and genomic characterization uncovers novel biology.</title>
        <authorList>
            <person name="Wiegand S."/>
            <person name="Jogler M."/>
            <person name="Boedeker C."/>
            <person name="Pinto D."/>
            <person name="Vollmers J."/>
            <person name="Rivas-Marin E."/>
            <person name="Kohn T."/>
            <person name="Peeters S.H."/>
            <person name="Heuer A."/>
            <person name="Rast P."/>
            <person name="Oberbeckmann S."/>
            <person name="Bunk B."/>
            <person name="Jeske O."/>
            <person name="Meyerdierks A."/>
            <person name="Storesund J.E."/>
            <person name="Kallscheuer N."/>
            <person name="Luecker S."/>
            <person name="Lage O.M."/>
            <person name="Pohl T."/>
            <person name="Merkel B.J."/>
            <person name="Hornburger P."/>
            <person name="Mueller R.-W."/>
            <person name="Bruemmer F."/>
            <person name="Labrenz M."/>
            <person name="Spormann A.M."/>
            <person name="Op den Camp H."/>
            <person name="Overmann J."/>
            <person name="Amann R."/>
            <person name="Jetten M.S.M."/>
            <person name="Mascher T."/>
            <person name="Medema M.H."/>
            <person name="Devos D.P."/>
            <person name="Kaster A.-K."/>
            <person name="Ovreas L."/>
            <person name="Rohde M."/>
            <person name="Galperin M.Y."/>
            <person name="Jogler C."/>
        </authorList>
    </citation>
    <scope>NUCLEOTIDE SEQUENCE [LARGE SCALE GENOMIC DNA]</scope>
    <source>
        <strain evidence="3 4">V22</strain>
    </source>
</reference>
<dbReference type="InterPro" id="IPR045584">
    <property type="entry name" value="Pilin-like"/>
</dbReference>
<dbReference type="Proteomes" id="UP000319976">
    <property type="component" value="Chromosome"/>
</dbReference>
<organism evidence="3 4">
    <name type="scientific">Calycomorphotria hydatis</name>
    <dbReference type="NCBI Taxonomy" id="2528027"/>
    <lineage>
        <taxon>Bacteria</taxon>
        <taxon>Pseudomonadati</taxon>
        <taxon>Planctomycetota</taxon>
        <taxon>Planctomycetia</taxon>
        <taxon>Planctomycetales</taxon>
        <taxon>Planctomycetaceae</taxon>
        <taxon>Calycomorphotria</taxon>
    </lineage>
</organism>
<keyword evidence="1" id="KW-0472">Membrane</keyword>
<sequence length="332" mass="35807">MTFRHRDSRTGFTLIELLVVIAIIAVLVSLLLPAVQQAREAARRSECKNKLKQFGLAIHNYHDVYSCLPMAMSGPDEAYGRYSAFVALLPYYDQAPAYAAISGDPKPPWSSGGSNNIHLPIHKCPTAPNVSDPWPNLSYTNYVFCLGDVSWSLHQVESIRGLFGGPNKFMFRDITDGLSSTAMMSETIQWYNDGTGKPENGFGAVTRGDTQSPANCKAKWINNQFTPYTATNRDRAPGGRWTDGIAAITGFNTILPPNSAVCADFAGINGILPPKSMHTGGVNLLMADGAVTFISENIDSGGLSHPSRVGPSKYGVWGALGTRALGEVVDAF</sequence>
<keyword evidence="1" id="KW-1133">Transmembrane helix</keyword>
<gene>
    <name evidence="3" type="ORF">V22_17340</name>
</gene>
<dbReference type="KEGG" id="chya:V22_17340"/>
<proteinExistence type="predicted"/>
<feature type="transmembrane region" description="Helical" evidence="1">
    <location>
        <begin position="12"/>
        <end position="35"/>
    </location>
</feature>
<dbReference type="NCBIfam" id="TIGR02532">
    <property type="entry name" value="IV_pilin_GFxxxE"/>
    <property type="match status" value="1"/>
</dbReference>
<dbReference type="NCBIfam" id="TIGR04294">
    <property type="entry name" value="pre_pil_HX9DG"/>
    <property type="match status" value="1"/>
</dbReference>
<dbReference type="Pfam" id="PF07963">
    <property type="entry name" value="N_methyl"/>
    <property type="match status" value="1"/>
</dbReference>
<dbReference type="AlphaFoldDB" id="A0A517T819"/>
<keyword evidence="1" id="KW-0812">Transmembrane</keyword>
<dbReference type="InterPro" id="IPR027558">
    <property type="entry name" value="Pre_pil_HX9DG_C"/>
</dbReference>
<dbReference type="SUPFAM" id="SSF54523">
    <property type="entry name" value="Pili subunits"/>
    <property type="match status" value="1"/>
</dbReference>
<dbReference type="PANTHER" id="PTHR30093">
    <property type="entry name" value="GENERAL SECRETION PATHWAY PROTEIN G"/>
    <property type="match status" value="1"/>
</dbReference>
<dbReference type="RefSeq" id="WP_145261707.1">
    <property type="nucleotide sequence ID" value="NZ_CP036316.1"/>
</dbReference>
<dbReference type="Pfam" id="PF07596">
    <property type="entry name" value="SBP_bac_10"/>
    <property type="match status" value="1"/>
</dbReference>
<dbReference type="PANTHER" id="PTHR30093:SF2">
    <property type="entry name" value="TYPE II SECRETION SYSTEM PROTEIN H"/>
    <property type="match status" value="1"/>
</dbReference>
<accession>A0A517T819</accession>
<dbReference type="InterPro" id="IPR011453">
    <property type="entry name" value="DUF1559"/>
</dbReference>